<dbReference type="EMBL" id="BAAATA010000011">
    <property type="protein sequence ID" value="GAA2486756.1"/>
    <property type="molecule type" value="Genomic_DNA"/>
</dbReference>
<feature type="region of interest" description="Disordered" evidence="1">
    <location>
        <begin position="75"/>
        <end position="116"/>
    </location>
</feature>
<sequence>MKQSHDQDGHHMDRITDGSGAEHRQGAEGADGGRGTDAGERRPASGGRLPVGTLAVDTARDRVGVVMDHVGGRVNLRPLGGGREWDADPGRVRPADRADELRARVREANAESRRGR</sequence>
<accession>A0ABP5YWG8</accession>
<evidence type="ECO:0000256" key="1">
    <source>
        <dbReference type="SAM" id="MobiDB-lite"/>
    </source>
</evidence>
<keyword evidence="3" id="KW-1185">Reference proteome</keyword>
<proteinExistence type="predicted"/>
<feature type="region of interest" description="Disordered" evidence="1">
    <location>
        <begin position="1"/>
        <end position="53"/>
    </location>
</feature>
<reference evidence="3" key="1">
    <citation type="journal article" date="2019" name="Int. J. Syst. Evol. Microbiol.">
        <title>The Global Catalogue of Microorganisms (GCM) 10K type strain sequencing project: providing services to taxonomists for standard genome sequencing and annotation.</title>
        <authorList>
            <consortium name="The Broad Institute Genomics Platform"/>
            <consortium name="The Broad Institute Genome Sequencing Center for Infectious Disease"/>
            <person name="Wu L."/>
            <person name="Ma J."/>
        </authorList>
    </citation>
    <scope>NUCLEOTIDE SEQUENCE [LARGE SCALE GENOMIC DNA]</scope>
    <source>
        <strain evidence="3">JCM 6307</strain>
    </source>
</reference>
<organism evidence="2 3">
    <name type="scientific">Streptomyces thermolineatus</name>
    <dbReference type="NCBI Taxonomy" id="44033"/>
    <lineage>
        <taxon>Bacteria</taxon>
        <taxon>Bacillati</taxon>
        <taxon>Actinomycetota</taxon>
        <taxon>Actinomycetes</taxon>
        <taxon>Kitasatosporales</taxon>
        <taxon>Streptomycetaceae</taxon>
        <taxon>Streptomyces</taxon>
    </lineage>
</organism>
<protein>
    <submittedName>
        <fullName evidence="2">Uncharacterized protein</fullName>
    </submittedName>
</protein>
<comment type="caution">
    <text evidence="2">The sequence shown here is derived from an EMBL/GenBank/DDBJ whole genome shotgun (WGS) entry which is preliminary data.</text>
</comment>
<dbReference type="Proteomes" id="UP001501358">
    <property type="component" value="Unassembled WGS sequence"/>
</dbReference>
<feature type="compositionally biased region" description="Basic and acidic residues" evidence="1">
    <location>
        <begin position="1"/>
        <end position="26"/>
    </location>
</feature>
<feature type="compositionally biased region" description="Basic and acidic residues" evidence="1">
    <location>
        <begin position="83"/>
        <end position="116"/>
    </location>
</feature>
<evidence type="ECO:0000313" key="3">
    <source>
        <dbReference type="Proteomes" id="UP001501358"/>
    </source>
</evidence>
<name>A0ABP5YWG8_9ACTN</name>
<evidence type="ECO:0000313" key="2">
    <source>
        <dbReference type="EMBL" id="GAA2486756.1"/>
    </source>
</evidence>
<gene>
    <name evidence="2" type="ORF">GCM10010406_23600</name>
</gene>